<dbReference type="InterPro" id="IPR006311">
    <property type="entry name" value="TAT_signal"/>
</dbReference>
<dbReference type="RefSeq" id="WP_108578424.1">
    <property type="nucleotide sequence ID" value="NZ_CP026952.1"/>
</dbReference>
<dbReference type="Proteomes" id="UP000244384">
    <property type="component" value="Chromosome"/>
</dbReference>
<dbReference type="AlphaFoldDB" id="A0A2S0WN51"/>
<reference evidence="2" key="1">
    <citation type="submission" date="2018-01" db="EMBL/GenBank/DDBJ databases">
        <authorList>
            <person name="Li J."/>
        </authorList>
    </citation>
    <scope>NUCLEOTIDE SEQUENCE [LARGE SCALE GENOMIC DNA]</scope>
    <source>
        <strain evidence="2">592</strain>
    </source>
</reference>
<dbReference type="PANTHER" id="PTHR46066:SF2">
    <property type="entry name" value="CHITINASE DOMAIN-CONTAINING PROTEIN 1"/>
    <property type="match status" value="1"/>
</dbReference>
<protein>
    <submittedName>
        <fullName evidence="1">Hydrolase</fullName>
    </submittedName>
</protein>
<dbReference type="InterPro" id="IPR011583">
    <property type="entry name" value="Chitinase_II/V-like_cat"/>
</dbReference>
<dbReference type="PROSITE" id="PS51910">
    <property type="entry name" value="GH18_2"/>
    <property type="match status" value="1"/>
</dbReference>
<gene>
    <name evidence="1" type="ORF">C3E78_11305</name>
</gene>
<dbReference type="SUPFAM" id="SSF51445">
    <property type="entry name" value="(Trans)glycosidases"/>
    <property type="match status" value="1"/>
</dbReference>
<proteinExistence type="predicted"/>
<dbReference type="GO" id="GO:0016787">
    <property type="term" value="F:hydrolase activity"/>
    <property type="evidence" value="ECO:0007669"/>
    <property type="project" value="UniProtKB-KW"/>
</dbReference>
<dbReference type="InterPro" id="IPR017853">
    <property type="entry name" value="GH"/>
</dbReference>
<dbReference type="OrthoDB" id="276604at2"/>
<dbReference type="Pfam" id="PF00704">
    <property type="entry name" value="Glyco_hydro_18"/>
    <property type="match status" value="1"/>
</dbReference>
<sequence>MSVSTSARRSGLVAFTALALAAGGTTVPASAQAPVHATGYALQGSASPSDVTRDGRYLRTIAISGVALDGPTRVSSVSADVTRLRRAAHRHGRKAVLLLSNFSDRLGDFDEPLAHRMLTSAPARASVVRSLTRAARGFDGVQIDLESLKARDVAGLVAFTREVKAALPGRSVSMAFMASTDRRGYLARGYDLKALAPHLDRLVLMAYDQHGPGWSGPGPIGSLSWVRRELRYFTKVLPNRKIDLGVAAYGYQWGRGSGTLSVAQARKRAGGKARWRAEQGEWSARLSGGRKIWWSDRRSLRAREKIARSHRLHGVSIWQIGSSGRLR</sequence>
<dbReference type="InterPro" id="IPR029070">
    <property type="entry name" value="Chitinase_insertion_sf"/>
</dbReference>
<dbReference type="EMBL" id="CP026952">
    <property type="protein sequence ID" value="AWB92741.1"/>
    <property type="molecule type" value="Genomic_DNA"/>
</dbReference>
<dbReference type="SMART" id="SM00636">
    <property type="entry name" value="Glyco_18"/>
    <property type="match status" value="1"/>
</dbReference>
<dbReference type="PANTHER" id="PTHR46066">
    <property type="entry name" value="CHITINASE DOMAIN-CONTAINING PROTEIN 1 FAMILY MEMBER"/>
    <property type="match status" value="1"/>
</dbReference>
<keyword evidence="1" id="KW-0378">Hydrolase</keyword>
<dbReference type="GO" id="GO:0005975">
    <property type="term" value="P:carbohydrate metabolic process"/>
    <property type="evidence" value="ECO:0007669"/>
    <property type="project" value="InterPro"/>
</dbReference>
<dbReference type="GO" id="GO:0008061">
    <property type="term" value="F:chitin binding"/>
    <property type="evidence" value="ECO:0007669"/>
    <property type="project" value="InterPro"/>
</dbReference>
<evidence type="ECO:0000313" key="2">
    <source>
        <dbReference type="Proteomes" id="UP000244384"/>
    </source>
</evidence>
<dbReference type="InterPro" id="IPR001223">
    <property type="entry name" value="Glyco_hydro18_cat"/>
</dbReference>
<dbReference type="PROSITE" id="PS51318">
    <property type="entry name" value="TAT"/>
    <property type="match status" value="1"/>
</dbReference>
<organism evidence="1 2">
    <name type="scientific">Aeromicrobium chenweiae</name>
    <dbReference type="NCBI Taxonomy" id="2079793"/>
    <lineage>
        <taxon>Bacteria</taxon>
        <taxon>Bacillati</taxon>
        <taxon>Actinomycetota</taxon>
        <taxon>Actinomycetes</taxon>
        <taxon>Propionibacteriales</taxon>
        <taxon>Nocardioidaceae</taxon>
        <taxon>Aeromicrobium</taxon>
    </lineage>
</organism>
<keyword evidence="2" id="KW-1185">Reference proteome</keyword>
<dbReference type="Gene3D" id="3.10.50.10">
    <property type="match status" value="1"/>
</dbReference>
<dbReference type="Gene3D" id="3.20.20.80">
    <property type="entry name" value="Glycosidases"/>
    <property type="match status" value="1"/>
</dbReference>
<dbReference type="KEGG" id="aez:C3E78_11305"/>
<accession>A0A2S0WN51</accession>
<accession>A0A5F2EWY9</accession>
<evidence type="ECO:0000313" key="1">
    <source>
        <dbReference type="EMBL" id="AWB92741.1"/>
    </source>
</evidence>
<name>A0A2S0WN51_9ACTN</name>